<keyword evidence="2 5" id="KW-0812">Transmembrane</keyword>
<protein>
    <recommendedName>
        <fullName evidence="8">Murein hydrolase transporter LrgB</fullName>
    </recommendedName>
</protein>
<dbReference type="PANTHER" id="PTHR30249">
    <property type="entry name" value="PUTATIVE SEROTONIN TRANSPORTER"/>
    <property type="match status" value="1"/>
</dbReference>
<proteinExistence type="predicted"/>
<accession>A0A7C9HT58</accession>
<feature type="transmembrane region" description="Helical" evidence="5">
    <location>
        <begin position="131"/>
        <end position="150"/>
    </location>
</feature>
<evidence type="ECO:0000256" key="2">
    <source>
        <dbReference type="ARBA" id="ARBA00022692"/>
    </source>
</evidence>
<dbReference type="AlphaFoldDB" id="A0A7C9HT58"/>
<keyword evidence="4 5" id="KW-0472">Membrane</keyword>
<feature type="transmembrane region" description="Helical" evidence="5">
    <location>
        <begin position="45"/>
        <end position="61"/>
    </location>
</feature>
<dbReference type="InterPro" id="IPR007300">
    <property type="entry name" value="CidB/LrgB"/>
</dbReference>
<feature type="transmembrane region" description="Helical" evidence="5">
    <location>
        <begin position="299"/>
        <end position="319"/>
    </location>
</feature>
<organism evidence="6 7">
    <name type="scientific">Deinococcus arboris</name>
    <dbReference type="NCBI Taxonomy" id="2682977"/>
    <lineage>
        <taxon>Bacteria</taxon>
        <taxon>Thermotogati</taxon>
        <taxon>Deinococcota</taxon>
        <taxon>Deinococci</taxon>
        <taxon>Deinococcales</taxon>
        <taxon>Deinococcaceae</taxon>
        <taxon>Deinococcus</taxon>
    </lineage>
</organism>
<feature type="transmembrane region" description="Helical" evidence="5">
    <location>
        <begin position="156"/>
        <end position="175"/>
    </location>
</feature>
<sequence length="324" mass="32272">MAPARAKEAPVPAPARFVLGLGVLLAFAAAGQALASGLKLPLPGPVLGLALLWAALALRLVRLHWIEDAADGLLGVLGLLFVPATVGFVQFLGAGAAWALWLLVLTAGLLLAFGVGVLAQTRAKTPLANPTLVATLLVAGALLVLAVPYAHYAQAVQPLTSLLAPAVVALAAPLYRHRALLRRQWQALGLGGALGTGLAVAADAGLAHLLNLAPEAQRALLTAPATSPVALQLAPLTYAPPALAATLAVLSGLVGALVLPSVLTRLGVGHPLARGVALGAVAHGIGTARAREEHAQSGAAASVGMGLAALLVTGLVGLLTRLGG</sequence>
<feature type="transmembrane region" description="Helical" evidence="5">
    <location>
        <begin position="187"/>
        <end position="210"/>
    </location>
</feature>
<dbReference type="GO" id="GO:0005886">
    <property type="term" value="C:plasma membrane"/>
    <property type="evidence" value="ECO:0007669"/>
    <property type="project" value="UniProtKB-SubCell"/>
</dbReference>
<feature type="transmembrane region" description="Helical" evidence="5">
    <location>
        <begin position="98"/>
        <end position="119"/>
    </location>
</feature>
<evidence type="ECO:0000256" key="5">
    <source>
        <dbReference type="SAM" id="Phobius"/>
    </source>
</evidence>
<dbReference type="Proteomes" id="UP000483286">
    <property type="component" value="Unassembled WGS sequence"/>
</dbReference>
<feature type="transmembrane region" description="Helical" evidence="5">
    <location>
        <begin position="242"/>
        <end position="264"/>
    </location>
</feature>
<comment type="caution">
    <text evidence="6">The sequence shown here is derived from an EMBL/GenBank/DDBJ whole genome shotgun (WGS) entry which is preliminary data.</text>
</comment>
<evidence type="ECO:0000313" key="6">
    <source>
        <dbReference type="EMBL" id="MVN88127.1"/>
    </source>
</evidence>
<evidence type="ECO:0000256" key="3">
    <source>
        <dbReference type="ARBA" id="ARBA00022989"/>
    </source>
</evidence>
<evidence type="ECO:0000256" key="4">
    <source>
        <dbReference type="ARBA" id="ARBA00023136"/>
    </source>
</evidence>
<keyword evidence="3 5" id="KW-1133">Transmembrane helix</keyword>
<name>A0A7C9HT58_9DEIO</name>
<gene>
    <name evidence="6" type="ORF">GO986_15345</name>
</gene>
<feature type="transmembrane region" description="Helical" evidence="5">
    <location>
        <begin position="73"/>
        <end position="92"/>
    </location>
</feature>
<dbReference type="EMBL" id="WQLB01000023">
    <property type="protein sequence ID" value="MVN88127.1"/>
    <property type="molecule type" value="Genomic_DNA"/>
</dbReference>
<keyword evidence="7" id="KW-1185">Reference proteome</keyword>
<evidence type="ECO:0008006" key="8">
    <source>
        <dbReference type="Google" id="ProtNLM"/>
    </source>
</evidence>
<evidence type="ECO:0000313" key="7">
    <source>
        <dbReference type="Proteomes" id="UP000483286"/>
    </source>
</evidence>
<evidence type="ECO:0000256" key="1">
    <source>
        <dbReference type="ARBA" id="ARBA00004141"/>
    </source>
</evidence>
<dbReference type="Pfam" id="PF04172">
    <property type="entry name" value="LrgB"/>
    <property type="match status" value="1"/>
</dbReference>
<reference evidence="6 7" key="1">
    <citation type="submission" date="2019-12" db="EMBL/GenBank/DDBJ databases">
        <title>Deinococcus sp. HMF7620 Genome sequencing and assembly.</title>
        <authorList>
            <person name="Kang H."/>
            <person name="Kim H."/>
            <person name="Joh K."/>
        </authorList>
    </citation>
    <scope>NUCLEOTIDE SEQUENCE [LARGE SCALE GENOMIC DNA]</scope>
    <source>
        <strain evidence="6 7">HMF7620</strain>
    </source>
</reference>
<comment type="subcellular location">
    <subcellularLocation>
        <location evidence="1">Membrane</location>
        <topology evidence="1">Multi-pass membrane protein</topology>
    </subcellularLocation>
</comment>
<dbReference type="PANTHER" id="PTHR30249:SF0">
    <property type="entry name" value="PLASTIDAL GLYCOLATE_GLYCERATE TRANSLOCATOR 1, CHLOROPLASTIC"/>
    <property type="match status" value="1"/>
</dbReference>